<reference evidence="1 2" key="1">
    <citation type="submission" date="2023-10" db="EMBL/GenBank/DDBJ databases">
        <title>Draft genome sequence of Xylaria bambusicola isolate GMP-LS, the root and basal stem rot pathogen of sugarcane in Indonesia.</title>
        <authorList>
            <person name="Selvaraj P."/>
            <person name="Muralishankar V."/>
            <person name="Muruganantham S."/>
            <person name="Sp S."/>
            <person name="Haryani S."/>
            <person name="Lau K.J.X."/>
            <person name="Naqvi N.I."/>
        </authorList>
    </citation>
    <scope>NUCLEOTIDE SEQUENCE [LARGE SCALE GENOMIC DNA]</scope>
    <source>
        <strain evidence="1">GMP-LS</strain>
    </source>
</reference>
<keyword evidence="2" id="KW-1185">Reference proteome</keyword>
<dbReference type="EMBL" id="JAWHQM010000025">
    <property type="protein sequence ID" value="KAK5632465.1"/>
    <property type="molecule type" value="Genomic_DNA"/>
</dbReference>
<protein>
    <submittedName>
        <fullName evidence="1">Uncharacterized protein</fullName>
    </submittedName>
</protein>
<proteinExistence type="predicted"/>
<comment type="caution">
    <text evidence="1">The sequence shown here is derived from an EMBL/GenBank/DDBJ whole genome shotgun (WGS) entry which is preliminary data.</text>
</comment>
<name>A0AAN7Z0G3_9PEZI</name>
<sequence length="152" mass="15798">MPRYFRSLSFAGGVSGTGLDNVDGGDVIRGVKEPLRGPGYSRLSKSKSAVIAKTAITENTLMAAVTPLDSLDESVLAEMGEPVRIELPGTTRVGGSETEIPGARLAVRLGVTVCNEVESVDRVMAIGAVKGSTSKVWGGRLVLIVGVAEDVQ</sequence>
<dbReference type="Proteomes" id="UP001305414">
    <property type="component" value="Unassembled WGS sequence"/>
</dbReference>
<organism evidence="1 2">
    <name type="scientific">Xylaria bambusicola</name>
    <dbReference type="NCBI Taxonomy" id="326684"/>
    <lineage>
        <taxon>Eukaryota</taxon>
        <taxon>Fungi</taxon>
        <taxon>Dikarya</taxon>
        <taxon>Ascomycota</taxon>
        <taxon>Pezizomycotina</taxon>
        <taxon>Sordariomycetes</taxon>
        <taxon>Xylariomycetidae</taxon>
        <taxon>Xylariales</taxon>
        <taxon>Xylariaceae</taxon>
        <taxon>Xylaria</taxon>
    </lineage>
</organism>
<evidence type="ECO:0000313" key="2">
    <source>
        <dbReference type="Proteomes" id="UP001305414"/>
    </source>
</evidence>
<gene>
    <name evidence="1" type="ORF">RRF57_008178</name>
</gene>
<accession>A0AAN7Z0G3</accession>
<dbReference type="AlphaFoldDB" id="A0AAN7Z0G3"/>
<evidence type="ECO:0000313" key="1">
    <source>
        <dbReference type="EMBL" id="KAK5632465.1"/>
    </source>
</evidence>